<feature type="compositionally biased region" description="Basic and acidic residues" evidence="1">
    <location>
        <begin position="170"/>
        <end position="210"/>
    </location>
</feature>
<feature type="region of interest" description="Disordered" evidence="1">
    <location>
        <begin position="151"/>
        <end position="222"/>
    </location>
</feature>
<dbReference type="GeneID" id="15804440"/>
<dbReference type="AlphaFoldDB" id="L1LC40"/>
<protein>
    <submittedName>
        <fullName evidence="3">Uncharacterized protein</fullName>
    </submittedName>
</protein>
<accession>L1LC40</accession>
<organism evidence="3 4">
    <name type="scientific">Theileria equi strain WA</name>
    <dbReference type="NCBI Taxonomy" id="1537102"/>
    <lineage>
        <taxon>Eukaryota</taxon>
        <taxon>Sar</taxon>
        <taxon>Alveolata</taxon>
        <taxon>Apicomplexa</taxon>
        <taxon>Aconoidasida</taxon>
        <taxon>Piroplasmida</taxon>
        <taxon>Theileriidae</taxon>
        <taxon>Theileria</taxon>
    </lineage>
</organism>
<evidence type="ECO:0000313" key="4">
    <source>
        <dbReference type="Proteomes" id="UP000031512"/>
    </source>
</evidence>
<reference evidence="3 4" key="1">
    <citation type="journal article" date="2012" name="BMC Genomics">
        <title>Comparative genomic analysis and phylogenetic position of Theileria equi.</title>
        <authorList>
            <person name="Kappmeyer L.S."/>
            <person name="Thiagarajan M."/>
            <person name="Herndon D.R."/>
            <person name="Ramsay J.D."/>
            <person name="Caler E."/>
            <person name="Djikeng A."/>
            <person name="Gillespie J.J."/>
            <person name="Lau A.O."/>
            <person name="Roalson E.H."/>
            <person name="Silva J.C."/>
            <person name="Silva M.G."/>
            <person name="Suarez C.E."/>
            <person name="Ueti M.W."/>
            <person name="Nene V.M."/>
            <person name="Mealey R.H."/>
            <person name="Knowles D.P."/>
            <person name="Brayton K.A."/>
        </authorList>
    </citation>
    <scope>NUCLEOTIDE SEQUENCE [LARGE SCALE GENOMIC DNA]</scope>
    <source>
        <strain evidence="3 4">WA</strain>
    </source>
</reference>
<evidence type="ECO:0000256" key="1">
    <source>
        <dbReference type="SAM" id="MobiDB-lite"/>
    </source>
</evidence>
<evidence type="ECO:0000256" key="2">
    <source>
        <dbReference type="SAM" id="Phobius"/>
    </source>
</evidence>
<keyword evidence="2" id="KW-0472">Membrane</keyword>
<keyword evidence="4" id="KW-1185">Reference proteome</keyword>
<dbReference type="RefSeq" id="XP_004832257.1">
    <property type="nucleotide sequence ID" value="XM_004832200.1"/>
</dbReference>
<dbReference type="VEuPathDB" id="PiroplasmaDB:BEWA_013640"/>
<gene>
    <name evidence="3" type="ORF">BEWA_013640</name>
</gene>
<keyword evidence="2" id="KW-1133">Transmembrane helix</keyword>
<dbReference type="KEGG" id="beq:BEWA_013640"/>
<proteinExistence type="predicted"/>
<feature type="transmembrane region" description="Helical" evidence="2">
    <location>
        <begin position="234"/>
        <end position="258"/>
    </location>
</feature>
<name>L1LC40_THEEQ</name>
<dbReference type="EMBL" id="ACOU01000004">
    <property type="protein sequence ID" value="EKX72805.1"/>
    <property type="molecule type" value="Genomic_DNA"/>
</dbReference>
<keyword evidence="2" id="KW-0812">Transmembrane</keyword>
<dbReference type="Proteomes" id="UP000031512">
    <property type="component" value="Unassembled WGS sequence"/>
</dbReference>
<sequence>MASHCSFSLIPIYSFGTVDISLAKHGDKYDHECGRKITIEGESPVSSPAGLTGYKKYSHIFTGQYFYLGEIKYKSKEQNGFWGIRDKKYTGVDVYYLTSDHDNNSPLLITLSPGGQAYTKTAGNTWKEVKDIPKGGNYGYRIKELLQKIKHPPTTIVKTPAPPTNPTQTESKEKPTTQNAPKKDANDEKTKDKKPTPVQHKPPEKPKTENKPTSSGKVAEKVPLISKTSSGNPLLAVGIISGVAITCIIVYEGTMIFFSPNKALITRLIGMTTPKKL</sequence>
<comment type="caution">
    <text evidence="3">The sequence shown here is derived from an EMBL/GenBank/DDBJ whole genome shotgun (WGS) entry which is preliminary data.</text>
</comment>
<evidence type="ECO:0000313" key="3">
    <source>
        <dbReference type="EMBL" id="EKX72805.1"/>
    </source>
</evidence>